<name>A0A1G6MUE2_9ACTN</name>
<dbReference type="EMBL" id="FMZM01000003">
    <property type="protein sequence ID" value="SDC58807.1"/>
    <property type="molecule type" value="Genomic_DNA"/>
</dbReference>
<protein>
    <submittedName>
        <fullName evidence="1">Uncharacterized protein</fullName>
    </submittedName>
</protein>
<reference evidence="2" key="1">
    <citation type="submission" date="2016-10" db="EMBL/GenBank/DDBJ databases">
        <authorList>
            <person name="Varghese N."/>
            <person name="Submissions S."/>
        </authorList>
    </citation>
    <scope>NUCLEOTIDE SEQUENCE [LARGE SCALE GENOMIC DNA]</scope>
    <source>
        <strain evidence="2">CGMCC 4.6858</strain>
    </source>
</reference>
<dbReference type="RefSeq" id="WP_090852280.1">
    <property type="nucleotide sequence ID" value="NZ_FMZM01000003.1"/>
</dbReference>
<dbReference type="Proteomes" id="UP000199034">
    <property type="component" value="Unassembled WGS sequence"/>
</dbReference>
<evidence type="ECO:0000313" key="1">
    <source>
        <dbReference type="EMBL" id="SDC58807.1"/>
    </source>
</evidence>
<keyword evidence="2" id="KW-1185">Reference proteome</keyword>
<sequence>MSDATPWIAYDWPADGADPFDAAAPDPLWLLADGAGHWGRAWPAGDLRDFGSYGDFEQRVPMGYKVVEVRERIALMRDGELVHAGARSSAVTWFGQWGAVGHLAYAVHPQHWVVARSREERTERRAACPTEDEVLAAAARLSLAEPEETWLVSRRIAIRNWH</sequence>
<dbReference type="AlphaFoldDB" id="A0A1G6MUE2"/>
<evidence type="ECO:0000313" key="2">
    <source>
        <dbReference type="Proteomes" id="UP000199034"/>
    </source>
</evidence>
<organism evidence="1 2">
    <name type="scientific">Nocardioides lianchengensis</name>
    <dbReference type="NCBI Taxonomy" id="1045774"/>
    <lineage>
        <taxon>Bacteria</taxon>
        <taxon>Bacillati</taxon>
        <taxon>Actinomycetota</taxon>
        <taxon>Actinomycetes</taxon>
        <taxon>Propionibacteriales</taxon>
        <taxon>Nocardioidaceae</taxon>
        <taxon>Nocardioides</taxon>
    </lineage>
</organism>
<accession>A0A1G6MUE2</accession>
<proteinExistence type="predicted"/>
<gene>
    <name evidence="1" type="ORF">SAMN05421872_10320</name>
</gene>